<reference evidence="2" key="1">
    <citation type="submission" date="2022-09" db="EMBL/GenBank/DDBJ databases">
        <title>Aureispira anguillicida sp. nov., isolated from Leptocephalus of Japanese eel Anguilla japonica.</title>
        <authorList>
            <person name="Yuasa K."/>
            <person name="Mekata T."/>
            <person name="Ikunari K."/>
        </authorList>
    </citation>
    <scope>NUCLEOTIDE SEQUENCE</scope>
    <source>
        <strain evidence="2">EL160426</strain>
    </source>
</reference>
<evidence type="ECO:0000256" key="1">
    <source>
        <dbReference type="SAM" id="Coils"/>
    </source>
</evidence>
<keyword evidence="3" id="KW-1185">Reference proteome</keyword>
<dbReference type="KEGG" id="aup:AsAng_0016490"/>
<feature type="coiled-coil region" evidence="1">
    <location>
        <begin position="84"/>
        <end position="125"/>
    </location>
</feature>
<keyword evidence="1" id="KW-0175">Coiled coil</keyword>
<sequence>MTDRERLENLRFFFKKNKTEFSKILGYTTSQSYTNYLSGSNNLSMKMVKTLKEHDPRINIDWILSGQGEMLLSNAPQNTTTTTEQAENSRIELLKKEIQHLNEKLKDKEERLKDKDKLIAILEKSLEGKQK</sequence>
<name>A0A915YD94_9BACT</name>
<evidence type="ECO:0000313" key="3">
    <source>
        <dbReference type="Proteomes" id="UP001060919"/>
    </source>
</evidence>
<gene>
    <name evidence="2" type="ORF">AsAng_0016490</name>
</gene>
<proteinExistence type="predicted"/>
<dbReference type="EMBL" id="AP026867">
    <property type="protein sequence ID" value="BDS10939.1"/>
    <property type="molecule type" value="Genomic_DNA"/>
</dbReference>
<evidence type="ECO:0000313" key="2">
    <source>
        <dbReference type="EMBL" id="BDS10939.1"/>
    </source>
</evidence>
<dbReference type="AlphaFoldDB" id="A0A915YD94"/>
<accession>A0A915YD94</accession>
<dbReference type="Proteomes" id="UP001060919">
    <property type="component" value="Chromosome"/>
</dbReference>
<organism evidence="2 3">
    <name type="scientific">Aureispira anguillae</name>
    <dbReference type="NCBI Taxonomy" id="2864201"/>
    <lineage>
        <taxon>Bacteria</taxon>
        <taxon>Pseudomonadati</taxon>
        <taxon>Bacteroidota</taxon>
        <taxon>Saprospiria</taxon>
        <taxon>Saprospirales</taxon>
        <taxon>Saprospiraceae</taxon>
        <taxon>Aureispira</taxon>
    </lineage>
</organism>
<protein>
    <submittedName>
        <fullName evidence="2">ATG16 family protein</fullName>
    </submittedName>
</protein>
<dbReference type="RefSeq" id="WP_264792172.1">
    <property type="nucleotide sequence ID" value="NZ_AP026867.1"/>
</dbReference>